<dbReference type="AlphaFoldDB" id="A0A3P6DBR5"/>
<dbReference type="EMBL" id="LR031875">
    <property type="protein sequence ID" value="VDD28637.1"/>
    <property type="molecule type" value="Genomic_DNA"/>
</dbReference>
<sequence length="218" mass="24046">MDRHAAPTMTLSILTALLHLVAPSPSEEGSKSTTIDDSLCPDGVYSVCSCFLLQKNDINPPQLTTLSVLIVLLPSSLVFSRSSRRLLHSIDIRGVSSVGLSALAHDVFSLEITSRAIHNPKVWLLNLVVEGDVKRLTLYELSTAKHFFRLSNMDSYYTQPFNFVDLLHSQQDSVPFPYEGFSEGGDLGSSQFPVFSTQATETSSFCEDISWKSLPMTI</sequence>
<organism evidence="2">
    <name type="scientific">Brassica oleracea</name>
    <name type="common">Wild cabbage</name>
    <dbReference type="NCBI Taxonomy" id="3712"/>
    <lineage>
        <taxon>Eukaryota</taxon>
        <taxon>Viridiplantae</taxon>
        <taxon>Streptophyta</taxon>
        <taxon>Embryophyta</taxon>
        <taxon>Tracheophyta</taxon>
        <taxon>Spermatophyta</taxon>
        <taxon>Magnoliopsida</taxon>
        <taxon>eudicotyledons</taxon>
        <taxon>Gunneridae</taxon>
        <taxon>Pentapetalae</taxon>
        <taxon>rosids</taxon>
        <taxon>malvids</taxon>
        <taxon>Brassicales</taxon>
        <taxon>Brassicaceae</taxon>
        <taxon>Brassiceae</taxon>
        <taxon>Brassica</taxon>
    </lineage>
</organism>
<evidence type="ECO:0000256" key="1">
    <source>
        <dbReference type="SAM" id="SignalP"/>
    </source>
</evidence>
<gene>
    <name evidence="2" type="ORF">BOLC9T53960H</name>
</gene>
<reference evidence="2" key="1">
    <citation type="submission" date="2018-11" db="EMBL/GenBank/DDBJ databases">
        <authorList>
            <consortium name="Genoscope - CEA"/>
            <person name="William W."/>
        </authorList>
    </citation>
    <scope>NUCLEOTIDE SEQUENCE</scope>
</reference>
<accession>A0A3P6DBR5</accession>
<proteinExistence type="predicted"/>
<keyword evidence="1" id="KW-0732">Signal</keyword>
<protein>
    <submittedName>
        <fullName evidence="2">Uncharacterized protein</fullName>
    </submittedName>
</protein>
<feature type="signal peptide" evidence="1">
    <location>
        <begin position="1"/>
        <end position="23"/>
    </location>
</feature>
<feature type="chain" id="PRO_5018091371" evidence="1">
    <location>
        <begin position="24"/>
        <end position="218"/>
    </location>
</feature>
<evidence type="ECO:0000313" key="2">
    <source>
        <dbReference type="EMBL" id="VDD28637.1"/>
    </source>
</evidence>
<name>A0A3P6DBR5_BRAOL</name>